<dbReference type="GO" id="GO:0009691">
    <property type="term" value="P:cytokinin biosynthetic process"/>
    <property type="evidence" value="ECO:0007669"/>
    <property type="project" value="UniProtKB-UniRule"/>
</dbReference>
<dbReference type="PANTHER" id="PTHR31223:SF70">
    <property type="entry name" value="LOG FAMILY PROTEIN YJL055W"/>
    <property type="match status" value="1"/>
</dbReference>
<evidence type="ECO:0000313" key="5">
    <source>
        <dbReference type="Proteomes" id="UP000199647"/>
    </source>
</evidence>
<dbReference type="EC" id="3.2.2.n1" evidence="3"/>
<comment type="catalytic activity">
    <reaction evidence="1">
        <text>AMP + H2O = D-ribose 5-phosphate + adenine</text>
        <dbReference type="Rhea" id="RHEA:20129"/>
        <dbReference type="ChEBI" id="CHEBI:15377"/>
        <dbReference type="ChEBI" id="CHEBI:16708"/>
        <dbReference type="ChEBI" id="CHEBI:78346"/>
        <dbReference type="ChEBI" id="CHEBI:456215"/>
        <dbReference type="EC" id="3.2.2.4"/>
    </reaction>
</comment>
<evidence type="ECO:0000256" key="1">
    <source>
        <dbReference type="ARBA" id="ARBA00000274"/>
    </source>
</evidence>
<sequence length="197" mass="21602">MSVEISNICVFCGSSPGFRQEYIDSARALATAMAARGIGLVYGGGHVGLMGAVADASLSAGASVVGIIPEALMNRELGHKGLTELHVVGSMHERKAMMADRSDAFVTLPGGPGTMEEMFEAWTWAQLGYHHKPVGFLNTAGFYDRLFEFIDFQVAEGFMKQPHRDMLIVENDPDTLLDRLAGYEPPRVHKWIEREQT</sequence>
<dbReference type="Pfam" id="PF03641">
    <property type="entry name" value="Lysine_decarbox"/>
    <property type="match status" value="1"/>
</dbReference>
<keyword evidence="5" id="KW-1185">Reference proteome</keyword>
<reference evidence="4 5" key="1">
    <citation type="submission" date="2016-10" db="EMBL/GenBank/DDBJ databases">
        <authorList>
            <person name="de Groot N.N."/>
        </authorList>
    </citation>
    <scope>NUCLEOTIDE SEQUENCE [LARGE SCALE GENOMIC DNA]</scope>
    <source>
        <strain evidence="4 5">A52C2</strain>
    </source>
</reference>
<proteinExistence type="inferred from homology"/>
<gene>
    <name evidence="4" type="ORF">SAMN05216548_1234</name>
</gene>
<dbReference type="SUPFAM" id="SSF102405">
    <property type="entry name" value="MCP/YpsA-like"/>
    <property type="match status" value="1"/>
</dbReference>
<dbReference type="STRING" id="1855383.SAMN05216548_1234"/>
<dbReference type="GO" id="GO:0008714">
    <property type="term" value="F:AMP nucleosidase activity"/>
    <property type="evidence" value="ECO:0007669"/>
    <property type="project" value="UniProtKB-EC"/>
</dbReference>
<name>A0A1H9PVH6_9HYPH</name>
<keyword evidence="3" id="KW-0378">Hydrolase</keyword>
<dbReference type="EMBL" id="FOFG01000023">
    <property type="protein sequence ID" value="SER52118.1"/>
    <property type="molecule type" value="Genomic_DNA"/>
</dbReference>
<dbReference type="GO" id="GO:0005829">
    <property type="term" value="C:cytosol"/>
    <property type="evidence" value="ECO:0007669"/>
    <property type="project" value="TreeGrafter"/>
</dbReference>
<dbReference type="Proteomes" id="UP000199647">
    <property type="component" value="Unassembled WGS sequence"/>
</dbReference>
<protein>
    <recommendedName>
        <fullName evidence="3">Cytokinin riboside 5'-monophosphate phosphoribohydrolase</fullName>
        <ecNumber evidence="3">3.2.2.n1</ecNumber>
    </recommendedName>
</protein>
<dbReference type="PANTHER" id="PTHR31223">
    <property type="entry name" value="LOG FAMILY PROTEIN YJL055W"/>
    <property type="match status" value="1"/>
</dbReference>
<dbReference type="Gene3D" id="3.40.50.450">
    <property type="match status" value="1"/>
</dbReference>
<dbReference type="InterPro" id="IPR031100">
    <property type="entry name" value="LOG_fam"/>
</dbReference>
<comment type="similarity">
    <text evidence="2 3">Belongs to the LOG family.</text>
</comment>
<accession>A0A1H9PVH6</accession>
<keyword evidence="3" id="KW-0203">Cytokinin biosynthesis</keyword>
<dbReference type="NCBIfam" id="TIGR00730">
    <property type="entry name" value="Rossman fold protein, TIGR00730 family"/>
    <property type="match status" value="1"/>
</dbReference>
<evidence type="ECO:0000256" key="3">
    <source>
        <dbReference type="RuleBase" id="RU363015"/>
    </source>
</evidence>
<evidence type="ECO:0000256" key="2">
    <source>
        <dbReference type="ARBA" id="ARBA00006763"/>
    </source>
</evidence>
<dbReference type="AlphaFoldDB" id="A0A1H9PVH6"/>
<organism evidence="4 5">
    <name type="scientific">Faunimonas pinastri</name>
    <dbReference type="NCBI Taxonomy" id="1855383"/>
    <lineage>
        <taxon>Bacteria</taxon>
        <taxon>Pseudomonadati</taxon>
        <taxon>Pseudomonadota</taxon>
        <taxon>Alphaproteobacteria</taxon>
        <taxon>Hyphomicrobiales</taxon>
        <taxon>Afifellaceae</taxon>
        <taxon>Faunimonas</taxon>
    </lineage>
</organism>
<dbReference type="RefSeq" id="WP_177176954.1">
    <property type="nucleotide sequence ID" value="NZ_FOFG01000023.1"/>
</dbReference>
<dbReference type="InterPro" id="IPR005269">
    <property type="entry name" value="LOG"/>
</dbReference>
<evidence type="ECO:0000313" key="4">
    <source>
        <dbReference type="EMBL" id="SER52118.1"/>
    </source>
</evidence>